<comment type="catalytic activity">
    <reaction evidence="1">
        <text>a 4-O-methyl-thymidine in DNA + L-cysteinyl-[protein] = a thymidine in DNA + S-methyl-L-cysteinyl-[protein]</text>
        <dbReference type="Rhea" id="RHEA:53428"/>
        <dbReference type="Rhea" id="RHEA-COMP:10131"/>
        <dbReference type="Rhea" id="RHEA-COMP:10132"/>
        <dbReference type="Rhea" id="RHEA-COMP:13555"/>
        <dbReference type="Rhea" id="RHEA-COMP:13556"/>
        <dbReference type="ChEBI" id="CHEBI:29950"/>
        <dbReference type="ChEBI" id="CHEBI:82612"/>
        <dbReference type="ChEBI" id="CHEBI:137386"/>
        <dbReference type="ChEBI" id="CHEBI:137387"/>
        <dbReference type="EC" id="2.1.1.63"/>
    </reaction>
</comment>
<dbReference type="InterPro" id="IPR004026">
    <property type="entry name" value="Ada_DNA_repair_Zn-bd"/>
</dbReference>
<evidence type="ECO:0000256" key="3">
    <source>
        <dbReference type="ARBA" id="ARBA00022679"/>
    </source>
</evidence>
<dbReference type="SUPFAM" id="SSF46767">
    <property type="entry name" value="Methylated DNA-protein cysteine methyltransferase, C-terminal domain"/>
    <property type="match status" value="1"/>
</dbReference>
<dbReference type="SUPFAM" id="SSF57884">
    <property type="entry name" value="Ada DNA repair protein, N-terminal domain (N-Ada 10)"/>
    <property type="match status" value="1"/>
</dbReference>
<name>A0ABT8TAG2_9GAMM</name>
<keyword evidence="6" id="KW-0234">DNA repair</keyword>
<dbReference type="EMBL" id="JAULRT010000032">
    <property type="protein sequence ID" value="MDO3381104.1"/>
    <property type="molecule type" value="Genomic_DNA"/>
</dbReference>
<keyword evidence="10" id="KW-1185">Reference proteome</keyword>
<dbReference type="PROSITE" id="PS00374">
    <property type="entry name" value="MGMT"/>
    <property type="match status" value="1"/>
</dbReference>
<dbReference type="Gene3D" id="1.10.10.10">
    <property type="entry name" value="Winged helix-like DNA-binding domain superfamily/Winged helix DNA-binding domain"/>
    <property type="match status" value="1"/>
</dbReference>
<dbReference type="PANTHER" id="PTHR10815:SF14">
    <property type="entry name" value="BIFUNCTIONAL TRANSCRIPTIONAL ACTIVATOR_DNA REPAIR ENZYME ADA"/>
    <property type="match status" value="1"/>
</dbReference>
<dbReference type="RefSeq" id="WP_302711230.1">
    <property type="nucleotide sequence ID" value="NZ_JAULRT010000032.1"/>
</dbReference>
<dbReference type="SUPFAM" id="SSF53155">
    <property type="entry name" value="Methylated DNA-protein cysteine methyltransferase domain"/>
    <property type="match status" value="1"/>
</dbReference>
<keyword evidence="2 9" id="KW-0489">Methyltransferase</keyword>
<protein>
    <submittedName>
        <fullName evidence="9">Bifunctional DNA-binding transcriptional regulator/O6-methylguanine-DNA methyltransferase Ada</fullName>
        <ecNumber evidence="9">2.1.1.-</ecNumber>
    </submittedName>
</protein>
<dbReference type="CDD" id="cd06445">
    <property type="entry name" value="ATase"/>
    <property type="match status" value="1"/>
</dbReference>
<dbReference type="GO" id="GO:0003677">
    <property type="term" value="F:DNA binding"/>
    <property type="evidence" value="ECO:0007669"/>
    <property type="project" value="UniProtKB-KW"/>
</dbReference>
<dbReference type="GO" id="GO:0008168">
    <property type="term" value="F:methyltransferase activity"/>
    <property type="evidence" value="ECO:0007669"/>
    <property type="project" value="UniProtKB-KW"/>
</dbReference>
<dbReference type="Gene3D" id="1.10.10.60">
    <property type="entry name" value="Homeodomain-like"/>
    <property type="match status" value="1"/>
</dbReference>
<dbReference type="NCBIfam" id="NF011964">
    <property type="entry name" value="PRK15435.1"/>
    <property type="match status" value="1"/>
</dbReference>
<proteinExistence type="predicted"/>
<dbReference type="InterPro" id="IPR035451">
    <property type="entry name" value="Ada-like_dom_sf"/>
</dbReference>
<keyword evidence="9" id="KW-0238">DNA-binding</keyword>
<dbReference type="InterPro" id="IPR036217">
    <property type="entry name" value="MethylDNA_cys_MeTrfase_DNAb"/>
</dbReference>
<comment type="catalytic activity">
    <reaction evidence="7">
        <text>a 6-O-methyl-2'-deoxyguanosine in DNA + L-cysteinyl-[protein] = S-methyl-L-cysteinyl-[protein] + a 2'-deoxyguanosine in DNA</text>
        <dbReference type="Rhea" id="RHEA:24000"/>
        <dbReference type="Rhea" id="RHEA-COMP:10131"/>
        <dbReference type="Rhea" id="RHEA-COMP:10132"/>
        <dbReference type="Rhea" id="RHEA-COMP:11367"/>
        <dbReference type="Rhea" id="RHEA-COMP:11368"/>
        <dbReference type="ChEBI" id="CHEBI:29950"/>
        <dbReference type="ChEBI" id="CHEBI:82612"/>
        <dbReference type="ChEBI" id="CHEBI:85445"/>
        <dbReference type="ChEBI" id="CHEBI:85448"/>
        <dbReference type="EC" id="2.1.1.63"/>
    </reaction>
</comment>
<evidence type="ECO:0000256" key="7">
    <source>
        <dbReference type="ARBA" id="ARBA00049348"/>
    </source>
</evidence>
<dbReference type="Proteomes" id="UP001168380">
    <property type="component" value="Unassembled WGS sequence"/>
</dbReference>
<keyword evidence="4" id="KW-0227">DNA damage</keyword>
<dbReference type="InterPro" id="IPR001497">
    <property type="entry name" value="MethylDNA_cys_MeTrfase_AS"/>
</dbReference>
<dbReference type="Pfam" id="PF01035">
    <property type="entry name" value="DNA_binding_1"/>
    <property type="match status" value="1"/>
</dbReference>
<dbReference type="InterPro" id="IPR036631">
    <property type="entry name" value="MGMT_N_sf"/>
</dbReference>
<dbReference type="InterPro" id="IPR018060">
    <property type="entry name" value="HTH_AraC"/>
</dbReference>
<evidence type="ECO:0000259" key="8">
    <source>
        <dbReference type="PROSITE" id="PS01124"/>
    </source>
</evidence>
<dbReference type="PANTHER" id="PTHR10815">
    <property type="entry name" value="METHYLATED-DNA--PROTEIN-CYSTEINE METHYLTRANSFERASE"/>
    <property type="match status" value="1"/>
</dbReference>
<keyword evidence="5" id="KW-0010">Activator</keyword>
<dbReference type="PIRSF" id="PIRSF000409">
    <property type="entry name" value="Ada"/>
    <property type="match status" value="1"/>
</dbReference>
<evidence type="ECO:0000256" key="5">
    <source>
        <dbReference type="ARBA" id="ARBA00023159"/>
    </source>
</evidence>
<dbReference type="Gene3D" id="3.30.160.70">
    <property type="entry name" value="Methylated DNA-protein cysteine methyltransferase domain"/>
    <property type="match status" value="1"/>
</dbReference>
<organism evidence="9 10">
    <name type="scientific">Gilvimarinus algae</name>
    <dbReference type="NCBI Taxonomy" id="3058037"/>
    <lineage>
        <taxon>Bacteria</taxon>
        <taxon>Pseudomonadati</taxon>
        <taxon>Pseudomonadota</taxon>
        <taxon>Gammaproteobacteria</taxon>
        <taxon>Cellvibrionales</taxon>
        <taxon>Cellvibrionaceae</taxon>
        <taxon>Gilvimarinus</taxon>
    </lineage>
</organism>
<keyword evidence="3 9" id="KW-0808">Transferase</keyword>
<dbReference type="InterPro" id="IPR016221">
    <property type="entry name" value="Bifunct_regulatory_prot_Ada"/>
</dbReference>
<dbReference type="PROSITE" id="PS01124">
    <property type="entry name" value="HTH_ARAC_FAMILY_2"/>
    <property type="match status" value="1"/>
</dbReference>
<dbReference type="Gene3D" id="3.40.10.10">
    <property type="entry name" value="DNA Methylphosphotriester Repair Domain"/>
    <property type="match status" value="1"/>
</dbReference>
<dbReference type="Pfam" id="PF12833">
    <property type="entry name" value="HTH_18"/>
    <property type="match status" value="1"/>
</dbReference>
<comment type="caution">
    <text evidence="9">The sequence shown here is derived from an EMBL/GenBank/DDBJ whole genome shotgun (WGS) entry which is preliminary data.</text>
</comment>
<dbReference type="GO" id="GO:0032259">
    <property type="term" value="P:methylation"/>
    <property type="evidence" value="ECO:0007669"/>
    <property type="project" value="UniProtKB-KW"/>
</dbReference>
<evidence type="ECO:0000256" key="6">
    <source>
        <dbReference type="ARBA" id="ARBA00023204"/>
    </source>
</evidence>
<evidence type="ECO:0000256" key="2">
    <source>
        <dbReference type="ARBA" id="ARBA00022603"/>
    </source>
</evidence>
<evidence type="ECO:0000313" key="10">
    <source>
        <dbReference type="Proteomes" id="UP001168380"/>
    </source>
</evidence>
<sequence>MIQTPDDKAMPVLGVRETDARWQALLQRDKAADGQFVYAVTTTGIYCRPSCGARRPLRRNVQFFAQAAQAESAGYRACLRCQPQQLPGSSGILQTVTCVCRRLEMSEQIPTLAELAEELSVSPQHLQKSFTRVVGLSPHTYAREVRAARLRQQLCEGESVTNAIYRAGYNASSRFYEESNRMLGMQAGQYREGGPGVTIYFALAECSLGHILVAQSTKGVCAILLGEDPETLLSDLQQRFRAAELVGADARYEQTVAQVIGLIEAPALGHELPLDIRGTAFQRRVWEALVRVPPGQTVSYRELATSLGMPSGARAVASACAANPLAVAVPCHRVVRSDGGLSGYRWGIARKRELLERERQGVR</sequence>
<dbReference type="InterPro" id="IPR036388">
    <property type="entry name" value="WH-like_DNA-bd_sf"/>
</dbReference>
<gene>
    <name evidence="9" type="primary">ada</name>
    <name evidence="9" type="ORF">QWI16_02895</name>
</gene>
<dbReference type="EC" id="2.1.1.-" evidence="9"/>
<dbReference type="InterPro" id="IPR014048">
    <property type="entry name" value="MethylDNA_cys_MeTrfase_DNA-bd"/>
</dbReference>
<evidence type="ECO:0000313" key="9">
    <source>
        <dbReference type="EMBL" id="MDO3381104.1"/>
    </source>
</evidence>
<accession>A0ABT8TAG2</accession>
<evidence type="ECO:0000256" key="1">
    <source>
        <dbReference type="ARBA" id="ARBA00001286"/>
    </source>
</evidence>
<dbReference type="SMART" id="SM00342">
    <property type="entry name" value="HTH_ARAC"/>
    <property type="match status" value="1"/>
</dbReference>
<dbReference type="Pfam" id="PF02805">
    <property type="entry name" value="Ada_Zn_binding"/>
    <property type="match status" value="1"/>
</dbReference>
<dbReference type="NCBIfam" id="TIGR00589">
    <property type="entry name" value="ogt"/>
    <property type="match status" value="1"/>
</dbReference>
<feature type="domain" description="HTH araC/xylS-type" evidence="8">
    <location>
        <begin position="93"/>
        <end position="193"/>
    </location>
</feature>
<evidence type="ECO:0000256" key="4">
    <source>
        <dbReference type="ARBA" id="ARBA00022763"/>
    </source>
</evidence>
<reference evidence="9" key="1">
    <citation type="submission" date="2023-07" db="EMBL/GenBank/DDBJ databases">
        <title>Gilvimarinus algae sp. nov., isolated from the surface of Kelp.</title>
        <authorList>
            <person name="Sun Y.Y."/>
            <person name="Gong Y."/>
            <person name="Du Z.J."/>
        </authorList>
    </citation>
    <scope>NUCLEOTIDE SEQUENCE</scope>
    <source>
        <strain evidence="9">SDUM040014</strain>
    </source>
</reference>